<dbReference type="Proteomes" id="UP000283833">
    <property type="component" value="Unassembled WGS sequence"/>
</dbReference>
<proteinExistence type="predicted"/>
<accession>A0A412QSY7</accession>
<name>A0A412QSY7_PHOVU</name>
<dbReference type="AlphaFoldDB" id="A0A412QSY7"/>
<evidence type="ECO:0000313" key="1">
    <source>
        <dbReference type="EMBL" id="RGT94089.1"/>
    </source>
</evidence>
<dbReference type="EMBL" id="QRXI01000010">
    <property type="protein sequence ID" value="RGT94089.1"/>
    <property type="molecule type" value="Genomic_DNA"/>
</dbReference>
<organism evidence="1 2">
    <name type="scientific">Phocaeicola vulgatus</name>
    <name type="common">Bacteroides vulgatus</name>
    <dbReference type="NCBI Taxonomy" id="821"/>
    <lineage>
        <taxon>Bacteria</taxon>
        <taxon>Pseudomonadati</taxon>
        <taxon>Bacteroidota</taxon>
        <taxon>Bacteroidia</taxon>
        <taxon>Bacteroidales</taxon>
        <taxon>Bacteroidaceae</taxon>
        <taxon>Phocaeicola</taxon>
    </lineage>
</organism>
<gene>
    <name evidence="1" type="ORF">DWX04_09650</name>
</gene>
<sequence length="148" mass="16894">MCSIDILESMVSISSIINKLSLDRFELFNKNNLMLLGKVEFASSEGKEKHDVKLSEPDDDIYNSVKDVFLKIISLTSKDDSPAIRESVHKYLSLLGNVISGFPGYKKSFLDKETQEMITEAIERAKNNKDENLRIDIIRCKNIIYKES</sequence>
<comment type="caution">
    <text evidence="1">The sequence shown here is derived from an EMBL/GenBank/DDBJ whole genome shotgun (WGS) entry which is preliminary data.</text>
</comment>
<evidence type="ECO:0000313" key="2">
    <source>
        <dbReference type="Proteomes" id="UP000283833"/>
    </source>
</evidence>
<protein>
    <submittedName>
        <fullName evidence="1">Uncharacterized protein</fullName>
    </submittedName>
</protein>
<reference evidence="1 2" key="1">
    <citation type="submission" date="2018-08" db="EMBL/GenBank/DDBJ databases">
        <title>A genome reference for cultivated species of the human gut microbiota.</title>
        <authorList>
            <person name="Zou Y."/>
            <person name="Xue W."/>
            <person name="Luo G."/>
        </authorList>
    </citation>
    <scope>NUCLEOTIDE SEQUENCE [LARGE SCALE GENOMIC DNA]</scope>
    <source>
        <strain evidence="1 2">AF18-14</strain>
    </source>
</reference>